<name>A0A8H7RGH2_9FUNG</name>
<evidence type="ECO:0000256" key="13">
    <source>
        <dbReference type="ARBA" id="ARBA00023242"/>
    </source>
</evidence>
<dbReference type="GO" id="GO:0072686">
    <property type="term" value="C:mitotic spindle"/>
    <property type="evidence" value="ECO:0007669"/>
    <property type="project" value="InterPro"/>
</dbReference>
<keyword evidence="14" id="KW-0131">Cell cycle</keyword>
<keyword evidence="12" id="KW-0206">Cytoskeleton</keyword>
<keyword evidence="7" id="KW-0963">Cytoplasm</keyword>
<keyword evidence="10" id="KW-0498">Mitosis</keyword>
<dbReference type="GO" id="GO:0005874">
    <property type="term" value="C:microtubule"/>
    <property type="evidence" value="ECO:0007669"/>
    <property type="project" value="UniProtKB-KW"/>
</dbReference>
<reference evidence="17" key="1">
    <citation type="submission" date="2020-12" db="EMBL/GenBank/DDBJ databases">
        <title>Metabolic potential, ecology and presence of endohyphal bacteria is reflected in genomic diversity of Mucoromycotina.</title>
        <authorList>
            <person name="Muszewska A."/>
            <person name="Okrasinska A."/>
            <person name="Steczkiewicz K."/>
            <person name="Drgas O."/>
            <person name="Orlowska M."/>
            <person name="Perlinska-Lenart U."/>
            <person name="Aleksandrzak-Piekarczyk T."/>
            <person name="Szatraj K."/>
            <person name="Zielenkiewicz U."/>
            <person name="Pilsyk S."/>
            <person name="Malc E."/>
            <person name="Mieczkowski P."/>
            <person name="Kruszewska J.S."/>
            <person name="Biernat P."/>
            <person name="Pawlowska J."/>
        </authorList>
    </citation>
    <scope>NUCLEOTIDE SEQUENCE</scope>
    <source>
        <strain evidence="17">WA0000017839</strain>
    </source>
</reference>
<evidence type="ECO:0000256" key="2">
    <source>
        <dbReference type="ARBA" id="ARBA00004186"/>
    </source>
</evidence>
<keyword evidence="11" id="KW-0995">Kinetochore</keyword>
<feature type="region of interest" description="Disordered" evidence="16">
    <location>
        <begin position="128"/>
        <end position="167"/>
    </location>
</feature>
<evidence type="ECO:0000256" key="8">
    <source>
        <dbReference type="ARBA" id="ARBA00022618"/>
    </source>
</evidence>
<sequence>MTEKALEQMTEEELDARLERVQQRTTAALQHIDENFSTCNRNLIQISHEVDRFAAVTQKIWDNSQGWAMFFQHIRDMPSQILDDDTQVFSTNSTNRPVILERTGTAEKRKMMNTFSERLKYRRTPFMSDTFSSPLRPPTDRHFNVGGHTPSTSSSAYSRKMRQSPPRTVPFALSDSQLQGTPIAEQVRLLTENTMHSVGYRVSDEEVDNFAMDVEDLESKERFEAFFKSRQPTSVEAYEFSDGIRPLEEEDGRRISSYYGSEVGSSISTESFIPKQFNLIHFPEQFRTPPTSIRLTKVYDLFNNRPGILLTVKDVLALMDGDHDETSISYLIQVLRRKKYIKQVGEKEAWVIRR</sequence>
<evidence type="ECO:0000256" key="16">
    <source>
        <dbReference type="SAM" id="MobiDB-lite"/>
    </source>
</evidence>
<keyword evidence="6" id="KW-0158">Chromosome</keyword>
<evidence type="ECO:0000256" key="1">
    <source>
        <dbReference type="ARBA" id="ARBA00004123"/>
    </source>
</evidence>
<keyword evidence="18" id="KW-1185">Reference proteome</keyword>
<dbReference type="GO" id="GO:0044732">
    <property type="term" value="C:mitotic spindle pole body"/>
    <property type="evidence" value="ECO:0007669"/>
    <property type="project" value="TreeGrafter"/>
</dbReference>
<keyword evidence="8" id="KW-0132">Cell division</keyword>
<evidence type="ECO:0000256" key="12">
    <source>
        <dbReference type="ARBA" id="ARBA00023212"/>
    </source>
</evidence>
<proteinExistence type="inferred from homology"/>
<accession>A0A8H7RGH2</accession>
<gene>
    <name evidence="17" type="ORF">INT47_003506</name>
</gene>
<protein>
    <recommendedName>
        <fullName evidence="5">DASH complex subunit ASK1</fullName>
    </recommendedName>
</protein>
<evidence type="ECO:0000256" key="11">
    <source>
        <dbReference type="ARBA" id="ARBA00022838"/>
    </source>
</evidence>
<keyword evidence="15" id="KW-0137">Centromere</keyword>
<evidence type="ECO:0000256" key="6">
    <source>
        <dbReference type="ARBA" id="ARBA00022454"/>
    </source>
</evidence>
<evidence type="ECO:0000256" key="14">
    <source>
        <dbReference type="ARBA" id="ARBA00023306"/>
    </source>
</evidence>
<evidence type="ECO:0000256" key="7">
    <source>
        <dbReference type="ARBA" id="ARBA00022490"/>
    </source>
</evidence>
<dbReference type="GO" id="GO:0008608">
    <property type="term" value="P:attachment of spindle microtubules to kinetochore"/>
    <property type="evidence" value="ECO:0007669"/>
    <property type="project" value="InterPro"/>
</dbReference>
<comment type="similarity">
    <text evidence="4">Belongs to the DASH complex ASK1 family.</text>
</comment>
<dbReference type="GO" id="GO:0051301">
    <property type="term" value="P:cell division"/>
    <property type="evidence" value="ECO:0007669"/>
    <property type="project" value="UniProtKB-KW"/>
</dbReference>
<dbReference type="GO" id="GO:0042729">
    <property type="term" value="C:DASH complex"/>
    <property type="evidence" value="ECO:0007669"/>
    <property type="project" value="InterPro"/>
</dbReference>
<organism evidence="17 18">
    <name type="scientific">Mucor saturninus</name>
    <dbReference type="NCBI Taxonomy" id="64648"/>
    <lineage>
        <taxon>Eukaryota</taxon>
        <taxon>Fungi</taxon>
        <taxon>Fungi incertae sedis</taxon>
        <taxon>Mucoromycota</taxon>
        <taxon>Mucoromycotina</taxon>
        <taxon>Mucoromycetes</taxon>
        <taxon>Mucorales</taxon>
        <taxon>Mucorineae</taxon>
        <taxon>Mucoraceae</taxon>
        <taxon>Mucor</taxon>
    </lineage>
</organism>
<comment type="caution">
    <text evidence="17">The sequence shown here is derived from an EMBL/GenBank/DDBJ whole genome shotgun (WGS) entry which is preliminary data.</text>
</comment>
<keyword evidence="9" id="KW-0493">Microtubule</keyword>
<comment type="subcellular location">
    <subcellularLocation>
        <location evidence="3">Chromosome</location>
        <location evidence="3">Centromere</location>
        <location evidence="3">Kinetochore</location>
    </subcellularLocation>
    <subcellularLocation>
        <location evidence="2">Cytoplasm</location>
        <location evidence="2">Cytoskeleton</location>
        <location evidence="2">Spindle</location>
    </subcellularLocation>
    <subcellularLocation>
        <location evidence="1">Nucleus</location>
    </subcellularLocation>
</comment>
<dbReference type="Proteomes" id="UP000603453">
    <property type="component" value="Unassembled WGS sequence"/>
</dbReference>
<evidence type="ECO:0000256" key="5">
    <source>
        <dbReference type="ARBA" id="ARBA00014520"/>
    </source>
</evidence>
<evidence type="ECO:0000256" key="9">
    <source>
        <dbReference type="ARBA" id="ARBA00022701"/>
    </source>
</evidence>
<evidence type="ECO:0000313" key="17">
    <source>
        <dbReference type="EMBL" id="KAG2210070.1"/>
    </source>
</evidence>
<evidence type="ECO:0000256" key="3">
    <source>
        <dbReference type="ARBA" id="ARBA00004629"/>
    </source>
</evidence>
<dbReference type="AlphaFoldDB" id="A0A8H7RGH2"/>
<evidence type="ECO:0000313" key="18">
    <source>
        <dbReference type="Proteomes" id="UP000603453"/>
    </source>
</evidence>
<dbReference type="PANTHER" id="PTHR28200">
    <property type="entry name" value="DASH COMPLEX SUBUNIT ASK1"/>
    <property type="match status" value="1"/>
</dbReference>
<dbReference type="PANTHER" id="PTHR28200:SF1">
    <property type="entry name" value="DASH COMPLEX SUBUNIT ASK1"/>
    <property type="match status" value="1"/>
</dbReference>
<dbReference type="Pfam" id="PF08655">
    <property type="entry name" value="DASH_Ask1"/>
    <property type="match status" value="1"/>
</dbReference>
<evidence type="ECO:0000256" key="4">
    <source>
        <dbReference type="ARBA" id="ARBA00010731"/>
    </source>
</evidence>
<dbReference type="InterPro" id="IPR013964">
    <property type="entry name" value="DASH_Ask1"/>
</dbReference>
<keyword evidence="13" id="KW-0539">Nucleus</keyword>
<evidence type="ECO:0000256" key="15">
    <source>
        <dbReference type="ARBA" id="ARBA00023328"/>
    </source>
</evidence>
<evidence type="ECO:0000256" key="10">
    <source>
        <dbReference type="ARBA" id="ARBA00022776"/>
    </source>
</evidence>
<dbReference type="OrthoDB" id="5573898at2759"/>
<dbReference type="EMBL" id="JAEPRD010000013">
    <property type="protein sequence ID" value="KAG2210070.1"/>
    <property type="molecule type" value="Genomic_DNA"/>
</dbReference>